<protein>
    <submittedName>
        <fullName evidence="5">AraC family transcriptional regulator</fullName>
    </submittedName>
</protein>
<gene>
    <name evidence="5" type="ORF">GCM10022222_73400</name>
</gene>
<dbReference type="PROSITE" id="PS01124">
    <property type="entry name" value="HTH_ARAC_FAMILY_2"/>
    <property type="match status" value="1"/>
</dbReference>
<evidence type="ECO:0000313" key="6">
    <source>
        <dbReference type="Proteomes" id="UP001500689"/>
    </source>
</evidence>
<dbReference type="SMART" id="SM00342">
    <property type="entry name" value="HTH_ARAC"/>
    <property type="match status" value="1"/>
</dbReference>
<sequence>MGHSWAVRRPHPVLRPLVDRYVGYAQDNVTLAVHRGLPSRHVTLIISLAEPVRCAGLPGEGARQALVGGLHTAPALITQSRVQCGLHLELDPLGVRTLLGVTAAELSGRVNDLAEFGGDLARLPERLSEAPDWAARFAILDDVLAARAAEPFVPPAELGRAWHRLRDNAGLVRVSELADEVGWSRRHLGERFRAELGLPPKQAARVLRFEQAGRLLRAGRRDLAGVALESGYYDQAHLSNEWRALAGCSPRTWMAEELPALGYQLDEQPG</sequence>
<dbReference type="EMBL" id="BAAAZN010000022">
    <property type="protein sequence ID" value="GAA3577976.1"/>
    <property type="molecule type" value="Genomic_DNA"/>
</dbReference>
<evidence type="ECO:0000313" key="5">
    <source>
        <dbReference type="EMBL" id="GAA3577976.1"/>
    </source>
</evidence>
<keyword evidence="1" id="KW-0805">Transcription regulation</keyword>
<keyword evidence="6" id="KW-1185">Reference proteome</keyword>
<evidence type="ECO:0000256" key="1">
    <source>
        <dbReference type="ARBA" id="ARBA00023015"/>
    </source>
</evidence>
<feature type="domain" description="HTH araC/xylS-type" evidence="4">
    <location>
        <begin position="159"/>
        <end position="256"/>
    </location>
</feature>
<reference evidence="6" key="1">
    <citation type="journal article" date="2019" name="Int. J. Syst. Evol. Microbiol.">
        <title>The Global Catalogue of Microorganisms (GCM) 10K type strain sequencing project: providing services to taxonomists for standard genome sequencing and annotation.</title>
        <authorList>
            <consortium name="The Broad Institute Genomics Platform"/>
            <consortium name="The Broad Institute Genome Sequencing Center for Infectious Disease"/>
            <person name="Wu L."/>
            <person name="Ma J."/>
        </authorList>
    </citation>
    <scope>NUCLEOTIDE SEQUENCE [LARGE SCALE GENOMIC DNA]</scope>
    <source>
        <strain evidence="6">JCM 16898</strain>
    </source>
</reference>
<evidence type="ECO:0000256" key="3">
    <source>
        <dbReference type="ARBA" id="ARBA00023163"/>
    </source>
</evidence>
<keyword evidence="2" id="KW-0238">DNA-binding</keyword>
<organism evidence="5 6">
    <name type="scientific">Amycolatopsis ultiminotia</name>
    <dbReference type="NCBI Taxonomy" id="543629"/>
    <lineage>
        <taxon>Bacteria</taxon>
        <taxon>Bacillati</taxon>
        <taxon>Actinomycetota</taxon>
        <taxon>Actinomycetes</taxon>
        <taxon>Pseudonocardiales</taxon>
        <taxon>Pseudonocardiaceae</taxon>
        <taxon>Amycolatopsis</taxon>
    </lineage>
</organism>
<dbReference type="RefSeq" id="WP_344867859.1">
    <property type="nucleotide sequence ID" value="NZ_BAAAZN010000022.1"/>
</dbReference>
<dbReference type="InterPro" id="IPR050204">
    <property type="entry name" value="AraC_XylS_family_regulators"/>
</dbReference>
<dbReference type="PANTHER" id="PTHR46796">
    <property type="entry name" value="HTH-TYPE TRANSCRIPTIONAL ACTIVATOR RHAS-RELATED"/>
    <property type="match status" value="1"/>
</dbReference>
<dbReference type="Pfam" id="PF12833">
    <property type="entry name" value="HTH_18"/>
    <property type="match status" value="1"/>
</dbReference>
<dbReference type="Proteomes" id="UP001500689">
    <property type="component" value="Unassembled WGS sequence"/>
</dbReference>
<accession>A0ABP6YBM3</accession>
<dbReference type="SUPFAM" id="SSF46689">
    <property type="entry name" value="Homeodomain-like"/>
    <property type="match status" value="1"/>
</dbReference>
<dbReference type="InterPro" id="IPR009057">
    <property type="entry name" value="Homeodomain-like_sf"/>
</dbReference>
<keyword evidence="3" id="KW-0804">Transcription</keyword>
<dbReference type="InterPro" id="IPR018060">
    <property type="entry name" value="HTH_AraC"/>
</dbReference>
<dbReference type="PANTHER" id="PTHR46796:SF15">
    <property type="entry name" value="BLL1074 PROTEIN"/>
    <property type="match status" value="1"/>
</dbReference>
<name>A0ABP6YBM3_9PSEU</name>
<evidence type="ECO:0000259" key="4">
    <source>
        <dbReference type="PROSITE" id="PS01124"/>
    </source>
</evidence>
<dbReference type="Gene3D" id="1.10.10.60">
    <property type="entry name" value="Homeodomain-like"/>
    <property type="match status" value="1"/>
</dbReference>
<evidence type="ECO:0000256" key="2">
    <source>
        <dbReference type="ARBA" id="ARBA00023125"/>
    </source>
</evidence>
<proteinExistence type="predicted"/>
<comment type="caution">
    <text evidence="5">The sequence shown here is derived from an EMBL/GenBank/DDBJ whole genome shotgun (WGS) entry which is preliminary data.</text>
</comment>